<proteinExistence type="inferred from homology"/>
<comment type="caution">
    <text evidence="4">The sequence shown here is derived from an EMBL/GenBank/DDBJ whole genome shotgun (WGS) entry which is preliminary data.</text>
</comment>
<dbReference type="CDD" id="cd01043">
    <property type="entry name" value="DPS"/>
    <property type="match status" value="1"/>
</dbReference>
<evidence type="ECO:0000256" key="2">
    <source>
        <dbReference type="RuleBase" id="RU003875"/>
    </source>
</evidence>
<accession>A0ABR7XY33</accession>
<dbReference type="Gene3D" id="1.20.1260.10">
    <property type="match status" value="1"/>
</dbReference>
<dbReference type="InterPro" id="IPR002177">
    <property type="entry name" value="DPS_DNA-bd"/>
</dbReference>
<dbReference type="InterPro" id="IPR008331">
    <property type="entry name" value="Ferritin_DPS_dom"/>
</dbReference>
<feature type="domain" description="Ferritin/DPS" evidence="3">
    <location>
        <begin position="19"/>
        <end position="156"/>
    </location>
</feature>
<comment type="similarity">
    <text evidence="1 2">Belongs to the Dps family.</text>
</comment>
<evidence type="ECO:0000256" key="1">
    <source>
        <dbReference type="ARBA" id="ARBA00009497"/>
    </source>
</evidence>
<dbReference type="PIRSF" id="PIRSF005900">
    <property type="entry name" value="Dps"/>
    <property type="match status" value="1"/>
</dbReference>
<dbReference type="RefSeq" id="WP_190307167.1">
    <property type="nucleotide sequence ID" value="NZ_JACNYK010000001.1"/>
</dbReference>
<dbReference type="Proteomes" id="UP000606494">
    <property type="component" value="Unassembled WGS sequence"/>
</dbReference>
<dbReference type="InterPro" id="IPR023188">
    <property type="entry name" value="DPS_DNA-bd_CS"/>
</dbReference>
<dbReference type="EMBL" id="JACNYK010000001">
    <property type="protein sequence ID" value="MBD1423977.1"/>
    <property type="molecule type" value="Genomic_DNA"/>
</dbReference>
<dbReference type="PRINTS" id="PR01346">
    <property type="entry name" value="HELNAPAPROT"/>
</dbReference>
<reference evidence="4 5" key="1">
    <citation type="submission" date="2020-08" db="EMBL/GenBank/DDBJ databases">
        <title>Sphingobacterium sp. DN00404 isolated from aquaculture water.</title>
        <authorList>
            <person name="Zhang M."/>
        </authorList>
    </citation>
    <scope>NUCLEOTIDE SEQUENCE [LARGE SCALE GENOMIC DNA]</scope>
    <source>
        <strain evidence="4 5">KCTC 32294</strain>
    </source>
</reference>
<dbReference type="Pfam" id="PF00210">
    <property type="entry name" value="Ferritin"/>
    <property type="match status" value="1"/>
</dbReference>
<protein>
    <submittedName>
        <fullName evidence="4">DNA starvation/stationary phase protection protein</fullName>
    </submittedName>
</protein>
<name>A0ABR7XY33_9SPHI</name>
<dbReference type="InterPro" id="IPR012347">
    <property type="entry name" value="Ferritin-like"/>
</dbReference>
<dbReference type="PANTHER" id="PTHR42932">
    <property type="entry name" value="GENERAL STRESS PROTEIN 20U"/>
    <property type="match status" value="1"/>
</dbReference>
<gene>
    <name evidence="4" type="ORF">H8B17_00160</name>
</gene>
<dbReference type="SUPFAM" id="SSF47240">
    <property type="entry name" value="Ferritin-like"/>
    <property type="match status" value="1"/>
</dbReference>
<evidence type="ECO:0000313" key="5">
    <source>
        <dbReference type="Proteomes" id="UP000606494"/>
    </source>
</evidence>
<organism evidence="4 5">
    <name type="scientific">Sphingobacterium arenae</name>
    <dbReference type="NCBI Taxonomy" id="1280598"/>
    <lineage>
        <taxon>Bacteria</taxon>
        <taxon>Pseudomonadati</taxon>
        <taxon>Bacteroidota</taxon>
        <taxon>Sphingobacteriia</taxon>
        <taxon>Sphingobacteriales</taxon>
        <taxon>Sphingobacteriaceae</taxon>
        <taxon>Sphingobacterium</taxon>
    </lineage>
</organism>
<dbReference type="InterPro" id="IPR009078">
    <property type="entry name" value="Ferritin-like_SF"/>
</dbReference>
<dbReference type="PROSITE" id="PS00819">
    <property type="entry name" value="DPS_2"/>
    <property type="match status" value="1"/>
</dbReference>
<sequence>MKPNIGISEEHLGEISQVLSHILADEFVLYTKTRNAHWNIEGPNFHAMHIMFESQYNELADIIDNVAERMRTLGHYAPATLKQILQLTHLTEQTREKNDSTGFIRELLSDHESITINIRTQINRLAEQLKDVGTSDYLTGLTEYHEKTAWMLRSHLI</sequence>
<keyword evidence="5" id="KW-1185">Reference proteome</keyword>
<evidence type="ECO:0000313" key="4">
    <source>
        <dbReference type="EMBL" id="MBD1423977.1"/>
    </source>
</evidence>
<evidence type="ECO:0000259" key="3">
    <source>
        <dbReference type="Pfam" id="PF00210"/>
    </source>
</evidence>
<dbReference type="PANTHER" id="PTHR42932:SF3">
    <property type="entry name" value="DNA PROTECTION DURING STARVATION PROTEIN"/>
    <property type="match status" value="1"/>
</dbReference>